<feature type="compositionally biased region" description="Polar residues" evidence="1">
    <location>
        <begin position="152"/>
        <end position="170"/>
    </location>
</feature>
<evidence type="ECO:0000313" key="3">
    <source>
        <dbReference type="Proteomes" id="UP000835052"/>
    </source>
</evidence>
<evidence type="ECO:0000313" key="2">
    <source>
        <dbReference type="EMBL" id="CAD6191862.1"/>
    </source>
</evidence>
<feature type="compositionally biased region" description="Low complexity" evidence="1">
    <location>
        <begin position="213"/>
        <end position="226"/>
    </location>
</feature>
<sequence length="359" mass="38045">MAYNFNNVASNIQPSSAQSQSNQTVPISLSNVGSQLSTSGRTQQTQVNTVTGAPMSANYFDPKQSQASNLSSASASSIQSQSQQTASFAAAGLSARSQQAKNVARSTTKSYFDPINAKTNDVAAVSPTSNYGYENLQELLPPTSNIASVNPTQSPQSINNNVAASPSSAKNFDPNRAPVNKVPVAFGACKSPTTNYENLQDLLDQTEKLAVTSASRSQSPSSQPISNKPAVTPISAKNLDLYQTQFTKAPAPPTFSNPKSPTTTSENNQQTLSTISYFSLVNKDAVPQKNNNFQGFQAQNASMAPPNAAPSSEARSAFHLLLTLSPASPSQTSDYKKKDVSAANVPRDTAQNPYLTQYK</sequence>
<protein>
    <submittedName>
        <fullName evidence="2">Uncharacterized protein</fullName>
    </submittedName>
</protein>
<keyword evidence="3" id="KW-1185">Reference proteome</keyword>
<dbReference type="AlphaFoldDB" id="A0A8S1H9N0"/>
<gene>
    <name evidence="2" type="ORF">CAUJ_LOCUS7781</name>
</gene>
<proteinExistence type="predicted"/>
<name>A0A8S1H9N0_9PELO</name>
<feature type="region of interest" description="Disordered" evidence="1">
    <location>
        <begin position="326"/>
        <end position="359"/>
    </location>
</feature>
<dbReference type="Proteomes" id="UP000835052">
    <property type="component" value="Unassembled WGS sequence"/>
</dbReference>
<accession>A0A8S1H9N0</accession>
<feature type="compositionally biased region" description="Polar residues" evidence="1">
    <location>
        <begin position="256"/>
        <end position="270"/>
    </location>
</feature>
<evidence type="ECO:0000256" key="1">
    <source>
        <dbReference type="SAM" id="MobiDB-lite"/>
    </source>
</evidence>
<reference evidence="2" key="1">
    <citation type="submission" date="2020-10" db="EMBL/GenBank/DDBJ databases">
        <authorList>
            <person name="Kikuchi T."/>
        </authorList>
    </citation>
    <scope>NUCLEOTIDE SEQUENCE</scope>
    <source>
        <strain evidence="2">NKZ352</strain>
    </source>
</reference>
<feature type="region of interest" description="Disordered" evidence="1">
    <location>
        <begin position="152"/>
        <end position="176"/>
    </location>
</feature>
<feature type="region of interest" description="Disordered" evidence="1">
    <location>
        <begin position="249"/>
        <end position="270"/>
    </location>
</feature>
<organism evidence="2 3">
    <name type="scientific">Caenorhabditis auriculariae</name>
    <dbReference type="NCBI Taxonomy" id="2777116"/>
    <lineage>
        <taxon>Eukaryota</taxon>
        <taxon>Metazoa</taxon>
        <taxon>Ecdysozoa</taxon>
        <taxon>Nematoda</taxon>
        <taxon>Chromadorea</taxon>
        <taxon>Rhabditida</taxon>
        <taxon>Rhabditina</taxon>
        <taxon>Rhabditomorpha</taxon>
        <taxon>Rhabditoidea</taxon>
        <taxon>Rhabditidae</taxon>
        <taxon>Peloderinae</taxon>
        <taxon>Caenorhabditis</taxon>
    </lineage>
</organism>
<comment type="caution">
    <text evidence="2">The sequence shown here is derived from an EMBL/GenBank/DDBJ whole genome shotgun (WGS) entry which is preliminary data.</text>
</comment>
<feature type="compositionally biased region" description="Polar residues" evidence="1">
    <location>
        <begin position="349"/>
        <end position="359"/>
    </location>
</feature>
<feature type="region of interest" description="Disordered" evidence="1">
    <location>
        <begin position="210"/>
        <end position="231"/>
    </location>
</feature>
<dbReference type="EMBL" id="CAJGYM010000024">
    <property type="protein sequence ID" value="CAD6191862.1"/>
    <property type="molecule type" value="Genomic_DNA"/>
</dbReference>